<dbReference type="PROSITE" id="PS51257">
    <property type="entry name" value="PROKAR_LIPOPROTEIN"/>
    <property type="match status" value="1"/>
</dbReference>
<evidence type="ECO:0008006" key="4">
    <source>
        <dbReference type="Google" id="ProtNLM"/>
    </source>
</evidence>
<dbReference type="Proteomes" id="UP001433638">
    <property type="component" value="Unassembled WGS sequence"/>
</dbReference>
<protein>
    <recommendedName>
        <fullName evidence="4">Lipoprotein</fullName>
    </recommendedName>
</protein>
<comment type="caution">
    <text evidence="2">The sequence shown here is derived from an EMBL/GenBank/DDBJ whole genome shotgun (WGS) entry which is preliminary data.</text>
</comment>
<reference evidence="2" key="1">
    <citation type="submission" date="2024-06" db="EMBL/GenBank/DDBJ databases">
        <title>Genome sequence of Vogesella sp. MAHUQ-64.</title>
        <authorList>
            <person name="Huq M.A."/>
        </authorList>
    </citation>
    <scope>NUCLEOTIDE SEQUENCE</scope>
    <source>
        <strain evidence="2">MAHUQ-64</strain>
    </source>
</reference>
<keyword evidence="3" id="KW-1185">Reference proteome</keyword>
<dbReference type="RefSeq" id="WP_349584772.1">
    <property type="nucleotide sequence ID" value="NZ_JBEFLD010000002.1"/>
</dbReference>
<accession>A0ABV1M2W3</accession>
<gene>
    <name evidence="2" type="ORF">ABNW52_04845</name>
</gene>
<evidence type="ECO:0000313" key="3">
    <source>
        <dbReference type="Proteomes" id="UP001433638"/>
    </source>
</evidence>
<feature type="chain" id="PRO_5045964091" description="Lipoprotein" evidence="1">
    <location>
        <begin position="23"/>
        <end position="172"/>
    </location>
</feature>
<organism evidence="2 3">
    <name type="scientific">Vogesella oryzagri</name>
    <dbReference type="NCBI Taxonomy" id="3160864"/>
    <lineage>
        <taxon>Bacteria</taxon>
        <taxon>Pseudomonadati</taxon>
        <taxon>Pseudomonadota</taxon>
        <taxon>Betaproteobacteria</taxon>
        <taxon>Neisseriales</taxon>
        <taxon>Chromobacteriaceae</taxon>
        <taxon>Vogesella</taxon>
    </lineage>
</organism>
<dbReference type="EMBL" id="JBEFLD010000002">
    <property type="protein sequence ID" value="MEQ6289940.1"/>
    <property type="molecule type" value="Genomic_DNA"/>
</dbReference>
<name>A0ABV1M2W3_9NEIS</name>
<evidence type="ECO:0000256" key="1">
    <source>
        <dbReference type="SAM" id="SignalP"/>
    </source>
</evidence>
<feature type="signal peptide" evidence="1">
    <location>
        <begin position="1"/>
        <end position="22"/>
    </location>
</feature>
<evidence type="ECO:0000313" key="2">
    <source>
        <dbReference type="EMBL" id="MEQ6289940.1"/>
    </source>
</evidence>
<sequence>MTRFPVVALAVLALSGCITVQSLPNPTMDIFTFTFSTASEMQAFVEKERQRFDRRQAPYSRICIQWNDKVTVPDFVRVVQDGMTRRGVATQVYQPGSVPADCVTFTYAATRVWEKDNAYLNYATMALQKEGHVLASVAYEPRVMDRWASTEAKLVFLVDQLLFALRSPAVAP</sequence>
<proteinExistence type="predicted"/>
<keyword evidence="1" id="KW-0732">Signal</keyword>